<dbReference type="EMBL" id="JAPOHD010000010">
    <property type="protein sequence ID" value="MCY1719848.1"/>
    <property type="molecule type" value="Genomic_DNA"/>
</dbReference>
<comment type="caution">
    <text evidence="1">The sequence shown here is derived from an EMBL/GenBank/DDBJ whole genome shotgun (WGS) entry which is preliminary data.</text>
</comment>
<keyword evidence="2" id="KW-1185">Reference proteome</keyword>
<dbReference type="RefSeq" id="WP_343332182.1">
    <property type="nucleotide sequence ID" value="NZ_JAPOHD010000010.1"/>
</dbReference>
<evidence type="ECO:0000313" key="2">
    <source>
        <dbReference type="Proteomes" id="UP001145087"/>
    </source>
</evidence>
<organism evidence="1 2">
    <name type="scientific">Draconibacterium aestuarii</name>
    <dbReference type="NCBI Taxonomy" id="2998507"/>
    <lineage>
        <taxon>Bacteria</taxon>
        <taxon>Pseudomonadati</taxon>
        <taxon>Bacteroidota</taxon>
        <taxon>Bacteroidia</taxon>
        <taxon>Marinilabiliales</taxon>
        <taxon>Prolixibacteraceae</taxon>
        <taxon>Draconibacterium</taxon>
    </lineage>
</organism>
<accession>A0A9X3J4Y5</accession>
<gene>
    <name evidence="1" type="ORF">OU798_05810</name>
</gene>
<dbReference type="InterPro" id="IPR005358">
    <property type="entry name" value="Puta_zinc/iron-chelating_dom"/>
</dbReference>
<sequence>MQEIGNFEKAFYNDGFQLGLKAMESGADETALFSAIQEMYVAIDGLNDSLSVLARQQGQSIECKVGCEWCCHQPVFALDYELDYLKDFINNYFDDETKAEIKEKAERKQNKLGGLKDDALLNAKSPCPLLNEGACIAYEARPMACRIYLSSSVKSCLNFYNVPDDKNSYPALLDFPMRLGRMMNEGFKSALKMNGIVPEEFRIEEKLI</sequence>
<reference evidence="1" key="1">
    <citation type="submission" date="2022-11" db="EMBL/GenBank/DDBJ databases">
        <title>Marilongibacter aestuarii gen. nov., sp. nov., isolated from tidal flat sediment.</title>
        <authorList>
            <person name="Jiayan W."/>
        </authorList>
    </citation>
    <scope>NUCLEOTIDE SEQUENCE</scope>
    <source>
        <strain evidence="1">Z1-6</strain>
    </source>
</reference>
<protein>
    <submittedName>
        <fullName evidence="1">YkgJ family cysteine cluster protein</fullName>
    </submittedName>
</protein>
<proteinExistence type="predicted"/>
<dbReference type="Proteomes" id="UP001145087">
    <property type="component" value="Unassembled WGS sequence"/>
</dbReference>
<name>A0A9X3J4Y5_9BACT</name>
<dbReference type="AlphaFoldDB" id="A0A9X3J4Y5"/>
<evidence type="ECO:0000313" key="1">
    <source>
        <dbReference type="EMBL" id="MCY1719848.1"/>
    </source>
</evidence>
<dbReference type="Pfam" id="PF03692">
    <property type="entry name" value="CxxCxxCC"/>
    <property type="match status" value="1"/>
</dbReference>